<feature type="region of interest" description="Disordered" evidence="1">
    <location>
        <begin position="328"/>
        <end position="361"/>
    </location>
</feature>
<dbReference type="SUPFAM" id="SSF57850">
    <property type="entry name" value="RING/U-box"/>
    <property type="match status" value="1"/>
</dbReference>
<dbReference type="EMBL" id="LPNL01000009">
    <property type="protein sequence ID" value="OEJ81367.1"/>
    <property type="molecule type" value="Genomic_DNA"/>
</dbReference>
<dbReference type="Proteomes" id="UP000095605">
    <property type="component" value="Unassembled WGS sequence"/>
</dbReference>
<organism evidence="3 4">
    <name type="scientific">Hanseniaspora opuntiae</name>
    <dbReference type="NCBI Taxonomy" id="211096"/>
    <lineage>
        <taxon>Eukaryota</taxon>
        <taxon>Fungi</taxon>
        <taxon>Dikarya</taxon>
        <taxon>Ascomycota</taxon>
        <taxon>Saccharomycotina</taxon>
        <taxon>Saccharomycetes</taxon>
        <taxon>Saccharomycodales</taxon>
        <taxon>Saccharomycodaceae</taxon>
        <taxon>Hanseniaspora</taxon>
    </lineage>
</organism>
<feature type="compositionally biased region" description="Polar residues" evidence="1">
    <location>
        <begin position="262"/>
        <end position="285"/>
    </location>
</feature>
<comment type="caution">
    <text evidence="3">The sequence shown here is derived from an EMBL/GenBank/DDBJ whole genome shotgun (WGS) entry which is preliminary data.</text>
</comment>
<proteinExistence type="predicted"/>
<name>A0A1E5R383_9ASCO</name>
<evidence type="ECO:0000256" key="2">
    <source>
        <dbReference type="SAM" id="Phobius"/>
    </source>
</evidence>
<evidence type="ECO:0000313" key="3">
    <source>
        <dbReference type="EMBL" id="OEJ81367.1"/>
    </source>
</evidence>
<sequence length="421" mass="48460">MSTANFKSLITEFKNQLDTSNVLFWFLGAIAFILITCLIYDAAFVSTNEHGLYMDRSGSIVSKACNVYKIKIWMYKYCPFYTRSKLFNFDEDHMTQSRSNKYQILRSSINNEVTTYFNASSPVYPYHTTKDQELQDYKSKFNFISGVPKEYITPNYVIKKFLKFLPHETFREVKQLAQQLNSNDASVDLEKNYFLQEECGICLDSIYLPKNEFNSKYEAKCSSIKLMCGHKFHFSCFIKNTYRTWGNGDMILTENGIQFNTSSENINANSPNNTSDTELNGNTESSELKKSNDALQSHKDLLRKKLLENIQKQAAVEIRAPPKNKILKDNNQKVVIHSTNSEPDDEEDSSIEKPARNNFNNTSASVSYIDTKALQNKMLIEKTLNSRVDRKCHCALCRLDVELVVAYLRSKDLDVTNCQVI</sequence>
<dbReference type="Gene3D" id="3.30.40.10">
    <property type="entry name" value="Zinc/RING finger domain, C3HC4 (zinc finger)"/>
    <property type="match status" value="1"/>
</dbReference>
<dbReference type="InterPro" id="IPR013083">
    <property type="entry name" value="Znf_RING/FYVE/PHD"/>
</dbReference>
<feature type="transmembrane region" description="Helical" evidence="2">
    <location>
        <begin position="22"/>
        <end position="44"/>
    </location>
</feature>
<keyword evidence="4" id="KW-1185">Reference proteome</keyword>
<reference evidence="4" key="1">
    <citation type="journal article" date="2016" name="Genome Announc.">
        <title>Genome sequences of three species of Hanseniaspora isolated from spontaneous wine fermentations.</title>
        <authorList>
            <person name="Sternes P.R."/>
            <person name="Lee D."/>
            <person name="Kutyna D.R."/>
            <person name="Borneman A.R."/>
        </authorList>
    </citation>
    <scope>NUCLEOTIDE SEQUENCE [LARGE SCALE GENOMIC DNA]</scope>
    <source>
        <strain evidence="4">AWRI3578</strain>
    </source>
</reference>
<dbReference type="AlphaFoldDB" id="A0A1E5R383"/>
<feature type="region of interest" description="Disordered" evidence="1">
    <location>
        <begin position="262"/>
        <end position="294"/>
    </location>
</feature>
<accession>A0A1E5R383</accession>
<evidence type="ECO:0000313" key="4">
    <source>
        <dbReference type="Proteomes" id="UP000095605"/>
    </source>
</evidence>
<keyword evidence="2" id="KW-0472">Membrane</keyword>
<dbReference type="CDD" id="cd16448">
    <property type="entry name" value="RING-H2"/>
    <property type="match status" value="1"/>
</dbReference>
<keyword evidence="2" id="KW-1133">Transmembrane helix</keyword>
<gene>
    <name evidence="3" type="ORF">AWRI3578_g3984</name>
</gene>
<protein>
    <submittedName>
        <fullName evidence="3">Uncharacterized protein</fullName>
    </submittedName>
</protein>
<evidence type="ECO:0000256" key="1">
    <source>
        <dbReference type="SAM" id="MobiDB-lite"/>
    </source>
</evidence>
<dbReference type="OrthoDB" id="3971912at2759"/>
<keyword evidence="2" id="KW-0812">Transmembrane</keyword>